<evidence type="ECO:0000313" key="2">
    <source>
        <dbReference type="Proteomes" id="UP000198531"/>
    </source>
</evidence>
<name>A0A1I6GIY0_9EURY</name>
<organism evidence="1 2">
    <name type="scientific">Halogeometricum rufum</name>
    <dbReference type="NCBI Taxonomy" id="553469"/>
    <lineage>
        <taxon>Archaea</taxon>
        <taxon>Methanobacteriati</taxon>
        <taxon>Methanobacteriota</taxon>
        <taxon>Stenosarchaea group</taxon>
        <taxon>Halobacteria</taxon>
        <taxon>Halobacteriales</taxon>
        <taxon>Haloferacaceae</taxon>
        <taxon>Halogeometricum</taxon>
    </lineage>
</organism>
<keyword evidence="2" id="KW-1185">Reference proteome</keyword>
<proteinExistence type="predicted"/>
<protein>
    <submittedName>
        <fullName evidence="1">Uncharacterized protein</fullName>
    </submittedName>
</protein>
<sequence length="142" mass="15862">MSSTTRCRRPNVPFPYVDRDRFATELQFTAVDFALDESDWNQLLDDALKAESERVEAYCAEDVGWRAASADVPFIVQTAVIRLARQRVAGIKEDGINSEDLVSGAGYDYRPPQALRDEVKQALGEAGYRTQSQLGVSFPEVK</sequence>
<dbReference type="STRING" id="553469.SAMN04487947_1228"/>
<dbReference type="Proteomes" id="UP000198531">
    <property type="component" value="Unassembled WGS sequence"/>
</dbReference>
<dbReference type="AlphaFoldDB" id="A0A1I6GIY0"/>
<evidence type="ECO:0000313" key="1">
    <source>
        <dbReference type="EMBL" id="SFR42136.1"/>
    </source>
</evidence>
<dbReference type="EMBL" id="FOYT01000001">
    <property type="protein sequence ID" value="SFR42136.1"/>
    <property type="molecule type" value="Genomic_DNA"/>
</dbReference>
<reference evidence="2" key="1">
    <citation type="submission" date="2016-10" db="EMBL/GenBank/DDBJ databases">
        <authorList>
            <person name="Varghese N."/>
            <person name="Submissions S."/>
        </authorList>
    </citation>
    <scope>NUCLEOTIDE SEQUENCE [LARGE SCALE GENOMIC DNA]</scope>
    <source>
        <strain evidence="2">CGMCC 1.7736</strain>
    </source>
</reference>
<gene>
    <name evidence="1" type="ORF">SAMN04487947_1228</name>
</gene>
<accession>A0A1I6GIY0</accession>